<gene>
    <name evidence="2" type="ORF">PCOR1329_LOCUS5338</name>
</gene>
<reference evidence="2" key="1">
    <citation type="submission" date="2023-10" db="EMBL/GenBank/DDBJ databases">
        <authorList>
            <person name="Chen Y."/>
            <person name="Shah S."/>
            <person name="Dougan E. K."/>
            <person name="Thang M."/>
            <person name="Chan C."/>
        </authorList>
    </citation>
    <scope>NUCLEOTIDE SEQUENCE [LARGE SCALE GENOMIC DNA]</scope>
</reference>
<feature type="non-terminal residue" evidence="2">
    <location>
        <position position="126"/>
    </location>
</feature>
<organism evidence="2 3">
    <name type="scientific">Prorocentrum cordatum</name>
    <dbReference type="NCBI Taxonomy" id="2364126"/>
    <lineage>
        <taxon>Eukaryota</taxon>
        <taxon>Sar</taxon>
        <taxon>Alveolata</taxon>
        <taxon>Dinophyceae</taxon>
        <taxon>Prorocentrales</taxon>
        <taxon>Prorocentraceae</taxon>
        <taxon>Prorocentrum</taxon>
    </lineage>
</organism>
<evidence type="ECO:0000313" key="2">
    <source>
        <dbReference type="EMBL" id="CAK0795781.1"/>
    </source>
</evidence>
<keyword evidence="1" id="KW-0812">Transmembrane</keyword>
<feature type="transmembrane region" description="Helical" evidence="1">
    <location>
        <begin position="53"/>
        <end position="75"/>
    </location>
</feature>
<sequence length="126" mass="13526">MVEPLRRFLCCLPLGAGVKLLLWIHLAASAVSCSMATGNLLLNLPSFGYATSASAQVFSAVWSLSGIPIILAALYGAYQRVEPHLRFYLYYLAISVVIDAAYIVNLLLIQDSCANLDMSVAQGSGQ</sequence>
<feature type="transmembrane region" description="Helical" evidence="1">
    <location>
        <begin position="87"/>
        <end position="109"/>
    </location>
</feature>
<comment type="caution">
    <text evidence="2">The sequence shown here is derived from an EMBL/GenBank/DDBJ whole genome shotgun (WGS) entry which is preliminary data.</text>
</comment>
<proteinExistence type="predicted"/>
<name>A0ABN9PVK5_9DINO</name>
<evidence type="ECO:0008006" key="4">
    <source>
        <dbReference type="Google" id="ProtNLM"/>
    </source>
</evidence>
<accession>A0ABN9PVK5</accession>
<dbReference type="Proteomes" id="UP001189429">
    <property type="component" value="Unassembled WGS sequence"/>
</dbReference>
<keyword evidence="1" id="KW-1133">Transmembrane helix</keyword>
<evidence type="ECO:0000313" key="3">
    <source>
        <dbReference type="Proteomes" id="UP001189429"/>
    </source>
</evidence>
<dbReference type="EMBL" id="CAUYUJ010001404">
    <property type="protein sequence ID" value="CAK0795781.1"/>
    <property type="molecule type" value="Genomic_DNA"/>
</dbReference>
<keyword evidence="3" id="KW-1185">Reference proteome</keyword>
<dbReference type="PROSITE" id="PS51257">
    <property type="entry name" value="PROKAR_LIPOPROTEIN"/>
    <property type="match status" value="1"/>
</dbReference>
<keyword evidence="1" id="KW-0472">Membrane</keyword>
<protein>
    <recommendedName>
        <fullName evidence="4">Solute carrier family 40 protein</fullName>
    </recommendedName>
</protein>
<evidence type="ECO:0000256" key="1">
    <source>
        <dbReference type="SAM" id="Phobius"/>
    </source>
</evidence>